<organism evidence="1 2">
    <name type="scientific">Populus tomentosa</name>
    <name type="common">Chinese white poplar</name>
    <dbReference type="NCBI Taxonomy" id="118781"/>
    <lineage>
        <taxon>Eukaryota</taxon>
        <taxon>Viridiplantae</taxon>
        <taxon>Streptophyta</taxon>
        <taxon>Embryophyta</taxon>
        <taxon>Tracheophyta</taxon>
        <taxon>Spermatophyta</taxon>
        <taxon>Magnoliopsida</taxon>
        <taxon>eudicotyledons</taxon>
        <taxon>Gunneridae</taxon>
        <taxon>Pentapetalae</taxon>
        <taxon>rosids</taxon>
        <taxon>fabids</taxon>
        <taxon>Malpighiales</taxon>
        <taxon>Salicaceae</taxon>
        <taxon>Saliceae</taxon>
        <taxon>Populus</taxon>
    </lineage>
</organism>
<sequence>MISEGSMVVRDGDSQDRKSAFSFFLTMFSAHVVWWRRTGELVDGPHASHITPTALDRWEARLVVRLQQGIDKTLVIVCEREKQKHSFLCGKKGELLFLRYLFDFLDMDTDSGSKDIAREGLSAAYKEKETRSASYLQDFFDSRGSFTSQFRPALLTLNTYYKEKEISHSSSKSKFLDIDVFC</sequence>
<dbReference type="OrthoDB" id="851012at2759"/>
<dbReference type="EMBL" id="JAAWWB010000007">
    <property type="protein sequence ID" value="KAG6779042.1"/>
    <property type="molecule type" value="Genomic_DNA"/>
</dbReference>
<dbReference type="Proteomes" id="UP000886885">
    <property type="component" value="Chromosome 4A"/>
</dbReference>
<protein>
    <submittedName>
        <fullName evidence="1">Uncharacterized protein</fullName>
    </submittedName>
</protein>
<gene>
    <name evidence="1" type="ORF">POTOM_015409</name>
</gene>
<comment type="caution">
    <text evidence="1">The sequence shown here is derived from an EMBL/GenBank/DDBJ whole genome shotgun (WGS) entry which is preliminary data.</text>
</comment>
<keyword evidence="2" id="KW-1185">Reference proteome</keyword>
<proteinExistence type="predicted"/>
<evidence type="ECO:0000313" key="1">
    <source>
        <dbReference type="EMBL" id="KAG6779042.1"/>
    </source>
</evidence>
<dbReference type="AlphaFoldDB" id="A0A8X8A2Z8"/>
<evidence type="ECO:0000313" key="2">
    <source>
        <dbReference type="Proteomes" id="UP000886885"/>
    </source>
</evidence>
<reference evidence="1" key="1">
    <citation type="journal article" date="2020" name="bioRxiv">
        <title>Hybrid origin of Populus tomentosa Carr. identified through genome sequencing and phylogenomic analysis.</title>
        <authorList>
            <person name="An X."/>
            <person name="Gao K."/>
            <person name="Chen Z."/>
            <person name="Li J."/>
            <person name="Yang X."/>
            <person name="Yang X."/>
            <person name="Zhou J."/>
            <person name="Guo T."/>
            <person name="Zhao T."/>
            <person name="Huang S."/>
            <person name="Miao D."/>
            <person name="Khan W.U."/>
            <person name="Rao P."/>
            <person name="Ye M."/>
            <person name="Lei B."/>
            <person name="Liao W."/>
            <person name="Wang J."/>
            <person name="Ji L."/>
            <person name="Li Y."/>
            <person name="Guo B."/>
            <person name="Mustafa N.S."/>
            <person name="Li S."/>
            <person name="Yun Q."/>
            <person name="Keller S.R."/>
            <person name="Mao J."/>
            <person name="Zhang R."/>
            <person name="Strauss S.H."/>
        </authorList>
    </citation>
    <scope>NUCLEOTIDE SEQUENCE</scope>
    <source>
        <strain evidence="1">GM15</strain>
        <tissue evidence="1">Leaf</tissue>
    </source>
</reference>
<name>A0A8X8A2Z8_POPTO</name>
<accession>A0A8X8A2Z8</accession>